<dbReference type="AlphaFoldDB" id="B2ITE7"/>
<evidence type="ECO:0000313" key="2">
    <source>
        <dbReference type="Proteomes" id="UP000001191"/>
    </source>
</evidence>
<reference evidence="1 2" key="2">
    <citation type="journal article" date="2013" name="Plant Physiol.">
        <title>A Nostoc punctiforme Sugar Transporter Necessary to Establish a Cyanobacterium-Plant Symbiosis.</title>
        <authorList>
            <person name="Ekman M."/>
            <person name="Picossi S."/>
            <person name="Campbell E.L."/>
            <person name="Meeks J.C."/>
            <person name="Flores E."/>
        </authorList>
    </citation>
    <scope>NUCLEOTIDE SEQUENCE [LARGE SCALE GENOMIC DNA]</scope>
    <source>
        <strain evidence="2">ATCC 29133 / PCC 73102</strain>
    </source>
</reference>
<keyword evidence="2" id="KW-1185">Reference proteome</keyword>
<protein>
    <recommendedName>
        <fullName evidence="3">CopG-like ribbon-helix-helix domain-containing protein</fullName>
    </recommendedName>
</protein>
<dbReference type="EnsemblBacteria" id="ACC81178">
    <property type="protein sequence ID" value="ACC81178"/>
    <property type="gene ID" value="Npun_R2624"/>
</dbReference>
<accession>B2ITE7</accession>
<proteinExistence type="predicted"/>
<name>B2ITE7_NOSP7</name>
<reference evidence="2" key="1">
    <citation type="submission" date="2008-04" db="EMBL/GenBank/DDBJ databases">
        <title>Complete sequence of chromosome of Nostoc punctiforme ATCC 29133.</title>
        <authorList>
            <consortium name="US DOE Joint Genome Institute"/>
            <person name="Copeland A."/>
            <person name="Lucas S."/>
            <person name="Lapidus A."/>
            <person name="Glavina del Rio T."/>
            <person name="Dalin E."/>
            <person name="Tice H."/>
            <person name="Pitluck S."/>
            <person name="Chain P."/>
            <person name="Malfatti S."/>
            <person name="Shin M."/>
            <person name="Vergez L."/>
            <person name="Schmutz J."/>
            <person name="Larimer F."/>
            <person name="Land M."/>
            <person name="Hauser L."/>
            <person name="Kyrpides N."/>
            <person name="Kim E."/>
            <person name="Meeks J.C."/>
            <person name="Elhai J."/>
            <person name="Campbell E.L."/>
            <person name="Thiel T."/>
            <person name="Longmire J."/>
            <person name="Potts M."/>
            <person name="Atlas R."/>
        </authorList>
    </citation>
    <scope>NUCLEOTIDE SEQUENCE [LARGE SCALE GENOMIC DNA]</scope>
    <source>
        <strain evidence="2">ATCC 29133 / PCC 73102</strain>
    </source>
</reference>
<dbReference type="EMBL" id="CP001037">
    <property type="protein sequence ID" value="ACC81178.1"/>
    <property type="molecule type" value="Genomic_DNA"/>
</dbReference>
<organism evidence="1 2">
    <name type="scientific">Nostoc punctiforme (strain ATCC 29133 / PCC 73102)</name>
    <dbReference type="NCBI Taxonomy" id="63737"/>
    <lineage>
        <taxon>Bacteria</taxon>
        <taxon>Bacillati</taxon>
        <taxon>Cyanobacteriota</taxon>
        <taxon>Cyanophyceae</taxon>
        <taxon>Nostocales</taxon>
        <taxon>Nostocaceae</taxon>
        <taxon>Nostoc</taxon>
    </lineage>
</organism>
<evidence type="ECO:0008006" key="3">
    <source>
        <dbReference type="Google" id="ProtNLM"/>
    </source>
</evidence>
<dbReference type="Proteomes" id="UP000001191">
    <property type="component" value="Chromosome"/>
</dbReference>
<gene>
    <name evidence="1" type="ordered locus">Npun_R2624</name>
</gene>
<evidence type="ECO:0000313" key="1">
    <source>
        <dbReference type="EMBL" id="ACC81178.1"/>
    </source>
</evidence>
<sequence>MSAWRCKCMDNVMELHGLQPMADKDKDRFQMTITLSEKAYEEFQAVAEWKKIPMATLLRQILEREHESPAFANLHKRTKQDD</sequence>
<dbReference type="KEGG" id="npu:Npun_R2624"/>
<dbReference type="HOGENOM" id="CLU_2554898_0_0_3"/>